<dbReference type="InterPro" id="IPR029063">
    <property type="entry name" value="SAM-dependent_MTases_sf"/>
</dbReference>
<dbReference type="PANTHER" id="PTHR31121:SF6">
    <property type="entry name" value="ALPHA-1,2 MANNOSYLTRANSFERASE KTR1"/>
    <property type="match status" value="1"/>
</dbReference>
<dbReference type="GO" id="GO:0006487">
    <property type="term" value="P:protein N-linked glycosylation"/>
    <property type="evidence" value="ECO:0007669"/>
    <property type="project" value="TreeGrafter"/>
</dbReference>
<evidence type="ECO:0000256" key="2">
    <source>
        <dbReference type="ARBA" id="ARBA00022679"/>
    </source>
</evidence>
<dbReference type="InterPro" id="IPR002685">
    <property type="entry name" value="Glyco_trans_15"/>
</dbReference>
<dbReference type="GO" id="GO:0016020">
    <property type="term" value="C:membrane"/>
    <property type="evidence" value="ECO:0007669"/>
    <property type="project" value="InterPro"/>
</dbReference>
<dbReference type="PANTHER" id="PTHR31121">
    <property type="entry name" value="ALPHA-1,2 MANNOSYLTRANSFERASE KTR1"/>
    <property type="match status" value="1"/>
</dbReference>
<keyword evidence="2" id="KW-0808">Transferase</keyword>
<dbReference type="CDD" id="cd02440">
    <property type="entry name" value="AdoMet_MTases"/>
    <property type="match status" value="1"/>
</dbReference>
<evidence type="ECO:0000256" key="3">
    <source>
        <dbReference type="SAM" id="MobiDB-lite"/>
    </source>
</evidence>
<sequence length="904" mass="102109">MAWLDDHLREQLDVSICIQVDSQAPSSSFCEPFRKPGIVSFELPIELVDGQLTLTATLGTVSGSTIAALGSDQVRVQKWLQLARPRPGWAEVFNPLVEWWDAHREGLQTTKLAHYFDVYHRHLSHFRGRKAHLLEIGVASGGSLQMWKAYFGPRLRVTGVDCCPYSGMRGELEDHRTSIWIGDQEDPQFWEELVQSVPPIDIIIDDGSHVGRMQLAAFRSLWPRLNPGGVYLVEDLMFAYLEPHSQDAHFFRGHTLWMERLKLLMDEMQTGLAGDELKGSVGTIRSINVYRHICVVEKYDQGQGDAGFVQDWEELQVGAGVQAPALADRQAFGSRESAGCAVAKERRSFKSPDRPEHRSSRTRGCRTEGRMRGILGLVGIYLEASSSDVGLDARMLGDLGEGHCEHNRPWLQVKRKLFGFLQQISERKRLDVTRAVSVLAVDIGKEDLACCPLGALAVQLFFELALVWSNPEASAREDWPEEPWQRLREVSWHALLTSRWPVFELLRALSALLGPAGPDHPCARLWDFVPEALQARLRLGELQVAQAVLESLEASPQALASCPTAAAAAALASSVDAGGLQLAQEKATSGRWPEDFLRSPWPALALLWSLESQGTPSTWRVALLGQLRGAVAYLNFLPEEMSRARDISASLSSVDRYWFSQEGQWPVVVFADNASAKYQEANLSGHFPHLDIRVAVIEEEHLRWPMGNRSCSQNYKRASRFTAGPLWMHQALDNFSHVMLVDTEFVLSHRVDWDPLGRMFEEDVALGYWQTHYEQSWERTLYLTEVSKRFMAGRSLQPQIPELVSYWWDEREVPGGSLPVNIYGCLLAGSMAFFRSELYQSYFQELDRWPGFDEHCWSVQSVLAIAAAFLLDDRRVSELWVYGRHQNSSKTPQEGWNDAKRRTD</sequence>
<dbReference type="Pfam" id="PF01793">
    <property type="entry name" value="Glyco_transf_15"/>
    <property type="match status" value="1"/>
</dbReference>
<organism evidence="4 5">
    <name type="scientific">Effrenium voratum</name>
    <dbReference type="NCBI Taxonomy" id="2562239"/>
    <lineage>
        <taxon>Eukaryota</taxon>
        <taxon>Sar</taxon>
        <taxon>Alveolata</taxon>
        <taxon>Dinophyceae</taxon>
        <taxon>Suessiales</taxon>
        <taxon>Symbiodiniaceae</taxon>
        <taxon>Effrenium</taxon>
    </lineage>
</organism>
<accession>A0AA36HK55</accession>
<reference evidence="4" key="1">
    <citation type="submission" date="2023-08" db="EMBL/GenBank/DDBJ databases">
        <authorList>
            <person name="Chen Y."/>
            <person name="Shah S."/>
            <person name="Dougan E. K."/>
            <person name="Thang M."/>
            <person name="Chan C."/>
        </authorList>
    </citation>
    <scope>NUCLEOTIDE SEQUENCE</scope>
</reference>
<evidence type="ECO:0000313" key="5">
    <source>
        <dbReference type="Proteomes" id="UP001178507"/>
    </source>
</evidence>
<proteinExistence type="inferred from homology"/>
<dbReference type="Gene3D" id="3.90.550.10">
    <property type="entry name" value="Spore Coat Polysaccharide Biosynthesis Protein SpsA, Chain A"/>
    <property type="match status" value="1"/>
</dbReference>
<evidence type="ECO:0000313" key="4">
    <source>
        <dbReference type="EMBL" id="CAJ1370281.1"/>
    </source>
</evidence>
<feature type="region of interest" description="Disordered" evidence="3">
    <location>
        <begin position="343"/>
        <end position="364"/>
    </location>
</feature>
<dbReference type="GO" id="GO:0000026">
    <property type="term" value="F:alpha-1,2-mannosyltransferase activity"/>
    <property type="evidence" value="ECO:0007669"/>
    <property type="project" value="TreeGrafter"/>
</dbReference>
<comment type="caution">
    <text evidence="4">The sequence shown here is derived from an EMBL/GenBank/DDBJ whole genome shotgun (WGS) entry which is preliminary data.</text>
</comment>
<dbReference type="GO" id="GO:0005794">
    <property type="term" value="C:Golgi apparatus"/>
    <property type="evidence" value="ECO:0007669"/>
    <property type="project" value="TreeGrafter"/>
</dbReference>
<dbReference type="SUPFAM" id="SSF53448">
    <property type="entry name" value="Nucleotide-diphospho-sugar transferases"/>
    <property type="match status" value="1"/>
</dbReference>
<protein>
    <submittedName>
        <fullName evidence="4">Uncharacterized protein</fullName>
    </submittedName>
</protein>
<dbReference type="AlphaFoldDB" id="A0AA36HK55"/>
<dbReference type="SUPFAM" id="SSF53335">
    <property type="entry name" value="S-adenosyl-L-methionine-dependent methyltransferases"/>
    <property type="match status" value="1"/>
</dbReference>
<dbReference type="Gene3D" id="3.40.50.150">
    <property type="entry name" value="Vaccinia Virus protein VP39"/>
    <property type="match status" value="1"/>
</dbReference>
<name>A0AA36HK55_9DINO</name>
<dbReference type="InterPro" id="IPR029044">
    <property type="entry name" value="Nucleotide-diphossugar_trans"/>
</dbReference>
<dbReference type="Proteomes" id="UP001178507">
    <property type="component" value="Unassembled WGS sequence"/>
</dbReference>
<dbReference type="Pfam" id="PF13578">
    <property type="entry name" value="Methyltransf_24"/>
    <property type="match status" value="1"/>
</dbReference>
<gene>
    <name evidence="4" type="ORF">EVOR1521_LOCUS883</name>
</gene>
<keyword evidence="5" id="KW-1185">Reference proteome</keyword>
<comment type="similarity">
    <text evidence="1">Belongs to the glycosyltransferase 15 family.</text>
</comment>
<dbReference type="GO" id="GO:0000032">
    <property type="term" value="P:cell wall mannoprotein biosynthetic process"/>
    <property type="evidence" value="ECO:0007669"/>
    <property type="project" value="TreeGrafter"/>
</dbReference>
<dbReference type="EMBL" id="CAUJNA010000006">
    <property type="protein sequence ID" value="CAJ1370281.1"/>
    <property type="molecule type" value="Genomic_DNA"/>
</dbReference>
<evidence type="ECO:0000256" key="1">
    <source>
        <dbReference type="ARBA" id="ARBA00007677"/>
    </source>
</evidence>